<dbReference type="InterPro" id="IPR050132">
    <property type="entry name" value="Gln/Glu-tRNA_Ligase"/>
</dbReference>
<sequence>MINSMASRYSAKHQGERAINTDLSTLYSFSFVQQSNSKPKEQNLKLSILMEVKVLSFAAENPPLLGSAFENACKYLDDYLGSRSFFVDYSFSIADILIWSSLLETRQRWESLRKSKKYCNLSRWFNSLLAEYGGCPE</sequence>
<evidence type="ECO:0000313" key="2">
    <source>
        <dbReference type="EMBL" id="KAI5312641.1"/>
    </source>
</evidence>
<evidence type="ECO:0000313" key="3">
    <source>
        <dbReference type="Proteomes" id="UP001054821"/>
    </source>
</evidence>
<dbReference type="Proteomes" id="UP001054821">
    <property type="component" value="Chromosome 8"/>
</dbReference>
<dbReference type="AlphaFoldDB" id="A0AAD4UV25"/>
<reference evidence="2 3" key="1">
    <citation type="journal article" date="2022" name="G3 (Bethesda)">
        <title>Whole-genome sequence and methylome profiling of the almond [Prunus dulcis (Mill.) D.A. Webb] cultivar 'Nonpareil'.</title>
        <authorList>
            <person name="D'Amico-Willman K.M."/>
            <person name="Ouma W.Z."/>
            <person name="Meulia T."/>
            <person name="Sideli G.M."/>
            <person name="Gradziel T.M."/>
            <person name="Fresnedo-Ramirez J."/>
        </authorList>
    </citation>
    <scope>NUCLEOTIDE SEQUENCE [LARGE SCALE GENOMIC DNA]</scope>
    <source>
        <strain evidence="2">Clone GOH B32 T37-40</strain>
    </source>
</reference>
<evidence type="ECO:0000256" key="1">
    <source>
        <dbReference type="ARBA" id="ARBA00022917"/>
    </source>
</evidence>
<organism evidence="2 3">
    <name type="scientific">Prunus dulcis</name>
    <name type="common">Almond</name>
    <name type="synonym">Amygdalus dulcis</name>
    <dbReference type="NCBI Taxonomy" id="3755"/>
    <lineage>
        <taxon>Eukaryota</taxon>
        <taxon>Viridiplantae</taxon>
        <taxon>Streptophyta</taxon>
        <taxon>Embryophyta</taxon>
        <taxon>Tracheophyta</taxon>
        <taxon>Spermatophyta</taxon>
        <taxon>Magnoliopsida</taxon>
        <taxon>eudicotyledons</taxon>
        <taxon>Gunneridae</taxon>
        <taxon>Pentapetalae</taxon>
        <taxon>rosids</taxon>
        <taxon>fabids</taxon>
        <taxon>Rosales</taxon>
        <taxon>Rosaceae</taxon>
        <taxon>Amygdaloideae</taxon>
        <taxon>Amygdaleae</taxon>
        <taxon>Prunus</taxon>
    </lineage>
</organism>
<dbReference type="EMBL" id="JAJFAZ020000008">
    <property type="protein sequence ID" value="KAI5312641.1"/>
    <property type="molecule type" value="Genomic_DNA"/>
</dbReference>
<accession>A0AAD4UV25</accession>
<comment type="caution">
    <text evidence="2">The sequence shown here is derived from an EMBL/GenBank/DDBJ whole genome shotgun (WGS) entry which is preliminary data.</text>
</comment>
<keyword evidence="3" id="KW-1185">Reference proteome</keyword>
<dbReference type="PANTHER" id="PTHR43097">
    <property type="entry name" value="GLUTAMINE-TRNA LIGASE"/>
    <property type="match status" value="1"/>
</dbReference>
<gene>
    <name evidence="2" type="ORF">L3X38_041814</name>
</gene>
<dbReference type="GO" id="GO:0005829">
    <property type="term" value="C:cytosol"/>
    <property type="evidence" value="ECO:0007669"/>
    <property type="project" value="TreeGrafter"/>
</dbReference>
<keyword evidence="1" id="KW-0648">Protein biosynthesis</keyword>
<dbReference type="InterPro" id="IPR036282">
    <property type="entry name" value="Glutathione-S-Trfase_C_sf"/>
</dbReference>
<dbReference type="GO" id="GO:0017102">
    <property type="term" value="C:methionyl glutamyl tRNA synthetase complex"/>
    <property type="evidence" value="ECO:0007669"/>
    <property type="project" value="TreeGrafter"/>
</dbReference>
<dbReference type="GO" id="GO:0004818">
    <property type="term" value="F:glutamate-tRNA ligase activity"/>
    <property type="evidence" value="ECO:0007669"/>
    <property type="project" value="TreeGrafter"/>
</dbReference>
<proteinExistence type="predicted"/>
<dbReference type="Gene3D" id="1.20.1050.130">
    <property type="match status" value="1"/>
</dbReference>
<dbReference type="GO" id="GO:0006424">
    <property type="term" value="P:glutamyl-tRNA aminoacylation"/>
    <property type="evidence" value="ECO:0007669"/>
    <property type="project" value="TreeGrafter"/>
</dbReference>
<dbReference type="CDD" id="cd10289">
    <property type="entry name" value="GST_C_AaRS_like"/>
    <property type="match status" value="1"/>
</dbReference>
<dbReference type="PANTHER" id="PTHR43097:SF5">
    <property type="entry name" value="GLUTAMATE--TRNA LIGASE"/>
    <property type="match status" value="1"/>
</dbReference>
<name>A0AAD4UV25_PRUDU</name>
<protein>
    <recommendedName>
        <fullName evidence="4">GST C-terminal domain-containing protein</fullName>
    </recommendedName>
</protein>
<evidence type="ECO:0008006" key="4">
    <source>
        <dbReference type="Google" id="ProtNLM"/>
    </source>
</evidence>
<dbReference type="SUPFAM" id="SSF47616">
    <property type="entry name" value="GST C-terminal domain-like"/>
    <property type="match status" value="1"/>
</dbReference>